<feature type="compositionally biased region" description="Low complexity" evidence="1">
    <location>
        <begin position="42"/>
        <end position="55"/>
    </location>
</feature>
<feature type="compositionally biased region" description="Polar residues" evidence="1">
    <location>
        <begin position="108"/>
        <end position="132"/>
    </location>
</feature>
<proteinExistence type="predicted"/>
<evidence type="ECO:0000313" key="3">
    <source>
        <dbReference type="Proteomes" id="UP001627154"/>
    </source>
</evidence>
<gene>
    <name evidence="2" type="ORF">TKK_016960</name>
</gene>
<feature type="region of interest" description="Disordered" evidence="1">
    <location>
        <begin position="34"/>
        <end position="55"/>
    </location>
</feature>
<reference evidence="2 3" key="1">
    <citation type="journal article" date="2024" name="bioRxiv">
        <title>A reference genome for Trichogramma kaykai: A tiny desert-dwelling parasitoid wasp with competing sex-ratio distorters.</title>
        <authorList>
            <person name="Culotta J."/>
            <person name="Lindsey A.R."/>
        </authorList>
    </citation>
    <scope>NUCLEOTIDE SEQUENCE [LARGE SCALE GENOMIC DNA]</scope>
    <source>
        <strain evidence="2 3">KSX58</strain>
    </source>
</reference>
<evidence type="ECO:0000256" key="1">
    <source>
        <dbReference type="SAM" id="MobiDB-lite"/>
    </source>
</evidence>
<comment type="caution">
    <text evidence="2">The sequence shown here is derived from an EMBL/GenBank/DDBJ whole genome shotgun (WGS) entry which is preliminary data.</text>
</comment>
<sequence>MMLLNNHTDNEEFMQLPELELVEIPPNQIQITKLSKDKEQDQNCSSSNQENSNENCQNGDVIFAALHNSLQKLMFAANSGQVNGVQLYEILLRETSLHERAIAEIQKAQRSTSKTPSQNFVVQNGSSDSSFKNDADLQNEPVKGEPKMYFGQSPLEYVPHNKIP</sequence>
<accession>A0ABD2W4N4</accession>
<name>A0ABD2W4N4_9HYME</name>
<dbReference type="EMBL" id="JBJJXI010000136">
    <property type="protein sequence ID" value="KAL3387872.1"/>
    <property type="molecule type" value="Genomic_DNA"/>
</dbReference>
<dbReference type="AlphaFoldDB" id="A0ABD2W4N4"/>
<organism evidence="2 3">
    <name type="scientific">Trichogramma kaykai</name>
    <dbReference type="NCBI Taxonomy" id="54128"/>
    <lineage>
        <taxon>Eukaryota</taxon>
        <taxon>Metazoa</taxon>
        <taxon>Ecdysozoa</taxon>
        <taxon>Arthropoda</taxon>
        <taxon>Hexapoda</taxon>
        <taxon>Insecta</taxon>
        <taxon>Pterygota</taxon>
        <taxon>Neoptera</taxon>
        <taxon>Endopterygota</taxon>
        <taxon>Hymenoptera</taxon>
        <taxon>Apocrita</taxon>
        <taxon>Proctotrupomorpha</taxon>
        <taxon>Chalcidoidea</taxon>
        <taxon>Trichogrammatidae</taxon>
        <taxon>Trichogramma</taxon>
    </lineage>
</organism>
<evidence type="ECO:0000313" key="2">
    <source>
        <dbReference type="EMBL" id="KAL3387872.1"/>
    </source>
</evidence>
<dbReference type="Proteomes" id="UP001627154">
    <property type="component" value="Unassembled WGS sequence"/>
</dbReference>
<protein>
    <submittedName>
        <fullName evidence="2">Uncharacterized protein</fullName>
    </submittedName>
</protein>
<keyword evidence="3" id="KW-1185">Reference proteome</keyword>
<feature type="region of interest" description="Disordered" evidence="1">
    <location>
        <begin position="107"/>
        <end position="164"/>
    </location>
</feature>